<reference evidence="2 3" key="2">
    <citation type="submission" date="2020-07" db="EMBL/GenBank/DDBJ databases">
        <title>Genome assembly of wild tea tree DASZ reveals pedigree and selection history of tea varieties.</title>
        <authorList>
            <person name="Zhang W."/>
        </authorList>
    </citation>
    <scope>NUCLEOTIDE SEQUENCE [LARGE SCALE GENOMIC DNA]</scope>
    <source>
        <strain evidence="3">cv. G240</strain>
        <tissue evidence="2">Leaf</tissue>
    </source>
</reference>
<sequence>MSSTTSSLDLEDLKIVSGIEPDHEELDNLSKQRQDDNDLRSGAQMVFLDLYKSRTASPLVHRVKLLLTIYHTDHSVKPLDEWQLKRSLTDFLKSSFSFTAPEDDIVVRRFKDLKKRKCDDPVTQSEILHGIDGENDVKELEKEVSGLEKIGYSRGRRQQQPDTIMLKVFLSLLIDAKGLGFGESNCKGGEEKFERSWERDDDSDGGLALR</sequence>
<gene>
    <name evidence="2" type="ORF">HYC85_017775</name>
</gene>
<proteinExistence type="predicted"/>
<name>A0A7J7GW84_CAMSI</name>
<feature type="compositionally biased region" description="Basic and acidic residues" evidence="1">
    <location>
        <begin position="188"/>
        <end position="198"/>
    </location>
</feature>
<evidence type="ECO:0000256" key="1">
    <source>
        <dbReference type="SAM" id="MobiDB-lite"/>
    </source>
</evidence>
<accession>A0A7J7GW84</accession>
<dbReference type="Proteomes" id="UP000593564">
    <property type="component" value="Unassembled WGS sequence"/>
</dbReference>
<evidence type="ECO:0000313" key="2">
    <source>
        <dbReference type="EMBL" id="KAF5943698.1"/>
    </source>
</evidence>
<dbReference type="PANTHER" id="PTHR12484">
    <property type="entry name" value="B-LYMPHOCYTE ANTIGEN-RELATED"/>
    <property type="match status" value="1"/>
</dbReference>
<evidence type="ECO:0000313" key="3">
    <source>
        <dbReference type="Proteomes" id="UP000593564"/>
    </source>
</evidence>
<protein>
    <submittedName>
        <fullName evidence="2">Uncharacterized protein</fullName>
    </submittedName>
</protein>
<reference evidence="3" key="1">
    <citation type="journal article" date="2020" name="Nat. Commun.">
        <title>Genome assembly of wild tea tree DASZ reveals pedigree and selection history of tea varieties.</title>
        <authorList>
            <person name="Zhang W."/>
            <person name="Zhang Y."/>
            <person name="Qiu H."/>
            <person name="Guo Y."/>
            <person name="Wan H."/>
            <person name="Zhang X."/>
            <person name="Scossa F."/>
            <person name="Alseekh S."/>
            <person name="Zhang Q."/>
            <person name="Wang P."/>
            <person name="Xu L."/>
            <person name="Schmidt M.H."/>
            <person name="Jia X."/>
            <person name="Li D."/>
            <person name="Zhu A."/>
            <person name="Guo F."/>
            <person name="Chen W."/>
            <person name="Ni D."/>
            <person name="Usadel B."/>
            <person name="Fernie A.R."/>
            <person name="Wen W."/>
        </authorList>
    </citation>
    <scope>NUCLEOTIDE SEQUENCE [LARGE SCALE GENOMIC DNA]</scope>
    <source>
        <strain evidence="3">cv. G240</strain>
    </source>
</reference>
<dbReference type="EMBL" id="JACBKZ010000008">
    <property type="protein sequence ID" value="KAF5943698.1"/>
    <property type="molecule type" value="Genomic_DNA"/>
</dbReference>
<dbReference type="AlphaFoldDB" id="A0A7J7GW84"/>
<organism evidence="2 3">
    <name type="scientific">Camellia sinensis</name>
    <name type="common">Tea plant</name>
    <name type="synonym">Thea sinensis</name>
    <dbReference type="NCBI Taxonomy" id="4442"/>
    <lineage>
        <taxon>Eukaryota</taxon>
        <taxon>Viridiplantae</taxon>
        <taxon>Streptophyta</taxon>
        <taxon>Embryophyta</taxon>
        <taxon>Tracheophyta</taxon>
        <taxon>Spermatophyta</taxon>
        <taxon>Magnoliopsida</taxon>
        <taxon>eudicotyledons</taxon>
        <taxon>Gunneridae</taxon>
        <taxon>Pentapetalae</taxon>
        <taxon>asterids</taxon>
        <taxon>Ericales</taxon>
        <taxon>Theaceae</taxon>
        <taxon>Camellia</taxon>
    </lineage>
</organism>
<comment type="caution">
    <text evidence="2">The sequence shown here is derived from an EMBL/GenBank/DDBJ whole genome shotgun (WGS) entry which is preliminary data.</text>
</comment>
<keyword evidence="3" id="KW-1185">Reference proteome</keyword>
<feature type="region of interest" description="Disordered" evidence="1">
    <location>
        <begin position="185"/>
        <end position="210"/>
    </location>
</feature>
<dbReference type="PANTHER" id="PTHR12484:SF4">
    <property type="entry name" value="A-KINASE ANCHOR PROTEIN 17A"/>
    <property type="match status" value="1"/>
</dbReference>
<dbReference type="InterPro" id="IPR056852">
    <property type="entry name" value="AK17A/B"/>
</dbReference>